<proteinExistence type="predicted"/>
<evidence type="ECO:0000313" key="2">
    <source>
        <dbReference type="Proteomes" id="UP000016223"/>
    </source>
</evidence>
<reference evidence="1 2" key="1">
    <citation type="submission" date="2012-10" db="EMBL/GenBank/DDBJ databases">
        <title>Genome sequence of Variovorax paradoxus B4.</title>
        <authorList>
            <person name="Schuldes J."/>
            <person name="Brandt U."/>
            <person name="Hiessl S."/>
            <person name="Wuebbeler J.H."/>
            <person name="Thuermer A."/>
            <person name="Steinbuechel A."/>
            <person name="Daniel R."/>
        </authorList>
    </citation>
    <scope>NUCLEOTIDE SEQUENCE [LARGE SCALE GENOMIC DNA]</scope>
    <source>
        <strain evidence="1 2">B4</strain>
    </source>
</reference>
<protein>
    <submittedName>
        <fullName evidence="1">Uncharacterized protein</fullName>
    </submittedName>
</protein>
<dbReference type="OrthoDB" id="9132793at2"/>
<dbReference type="EMBL" id="CP003912">
    <property type="protein sequence ID" value="AGU52883.1"/>
    <property type="molecule type" value="Genomic_DNA"/>
</dbReference>
<evidence type="ECO:0000313" key="1">
    <source>
        <dbReference type="EMBL" id="AGU52883.1"/>
    </source>
</evidence>
<organism evidence="1 2">
    <name type="scientific">Variovorax paradoxus B4</name>
    <dbReference type="NCBI Taxonomy" id="1246301"/>
    <lineage>
        <taxon>Bacteria</taxon>
        <taxon>Pseudomonadati</taxon>
        <taxon>Pseudomonadota</taxon>
        <taxon>Betaproteobacteria</taxon>
        <taxon>Burkholderiales</taxon>
        <taxon>Comamonadaceae</taxon>
        <taxon>Variovorax</taxon>
    </lineage>
</organism>
<gene>
    <name evidence="1" type="ORF">VAPA_2c03220</name>
</gene>
<name>T1XJX1_VARPD</name>
<accession>T1XJX1</accession>
<dbReference type="Proteomes" id="UP000016223">
    <property type="component" value="Chromosome 2"/>
</dbReference>
<dbReference type="RefSeq" id="WP_021003713.1">
    <property type="nucleotide sequence ID" value="NC_022234.1"/>
</dbReference>
<sequence>MSLFSFLSLLGVDSTDAQLVALLDELGVRRRPEKPSPFKSPYEVLFRLSKHGLCLSFQDLAYVENRPPRQWGNSTLQLRTVTVTAGVEGQYLPYAGEMPYGISWSDTRQQVRERMTQYEDRLHGYLRDCWWFGERYMSVTYQPGDITRPEQPGVFDLSFGLFYPESELVRPAEYPTHEALVGLFGKSMDAPEFREAFESFDVENWLAESEDGHLDRRRAFGFELYFDPARPADDGTPSFAGVNLTRARLGPSRKWKGTLPFELDFDDTPSVLKQKIPMPPLAWDDTMVVWGFAKWAFPQMDVRVNYDTVRNCVECIALMAPGYLRRNEQA</sequence>
<dbReference type="KEGG" id="vpd:VAPA_2c03220"/>
<dbReference type="HOGENOM" id="CLU_830747_0_0_4"/>
<dbReference type="PATRIC" id="fig|1246301.3.peg.5842"/>
<dbReference type="AlphaFoldDB" id="T1XJX1"/>